<dbReference type="RefSeq" id="WP_154438914.1">
    <property type="nucleotide sequence ID" value="NZ_VUNQ01000004.1"/>
</dbReference>
<dbReference type="CDD" id="cd01449">
    <property type="entry name" value="TST_Repeat_2"/>
    <property type="match status" value="1"/>
</dbReference>
<keyword evidence="5" id="KW-1185">Reference proteome</keyword>
<keyword evidence="2" id="KW-0677">Repeat</keyword>
<reference evidence="4 5" key="1">
    <citation type="submission" date="2019-09" db="EMBL/GenBank/DDBJ databases">
        <title>In-depth cultivation of the pig gut microbiome towards novel bacterial diversity and tailored functional studies.</title>
        <authorList>
            <person name="Wylensek D."/>
            <person name="Hitch T.C.A."/>
            <person name="Clavel T."/>
        </authorList>
    </citation>
    <scope>NUCLEOTIDE SEQUENCE [LARGE SCALE GENOMIC DNA]</scope>
    <source>
        <strain evidence="4 5">WCA3-693-APC-4?</strain>
    </source>
</reference>
<dbReference type="InterPro" id="IPR045078">
    <property type="entry name" value="TST/MPST-like"/>
</dbReference>
<dbReference type="Proteomes" id="UP000469523">
    <property type="component" value="Unassembled WGS sequence"/>
</dbReference>
<name>A0A6N7XES4_9FIRM</name>
<organism evidence="4 5">
    <name type="scientific">Tissierella pigra</name>
    <dbReference type="NCBI Taxonomy" id="2607614"/>
    <lineage>
        <taxon>Bacteria</taxon>
        <taxon>Bacillati</taxon>
        <taxon>Bacillota</taxon>
        <taxon>Tissierellia</taxon>
        <taxon>Tissierellales</taxon>
        <taxon>Tissierellaceae</taxon>
        <taxon>Tissierella</taxon>
    </lineage>
</organism>
<dbReference type="InterPro" id="IPR036873">
    <property type="entry name" value="Rhodanese-like_dom_sf"/>
</dbReference>
<feature type="domain" description="Rhodanese" evidence="3">
    <location>
        <begin position="165"/>
        <end position="272"/>
    </location>
</feature>
<evidence type="ECO:0000259" key="3">
    <source>
        <dbReference type="PROSITE" id="PS50206"/>
    </source>
</evidence>
<dbReference type="Gene3D" id="3.40.250.10">
    <property type="entry name" value="Rhodanese-like domain"/>
    <property type="match status" value="2"/>
</dbReference>
<dbReference type="SUPFAM" id="SSF52821">
    <property type="entry name" value="Rhodanese/Cell cycle control phosphatase"/>
    <property type="match status" value="2"/>
</dbReference>
<evidence type="ECO:0000313" key="4">
    <source>
        <dbReference type="EMBL" id="MSU00489.1"/>
    </source>
</evidence>
<dbReference type="InterPro" id="IPR001763">
    <property type="entry name" value="Rhodanese-like_dom"/>
</dbReference>
<dbReference type="PANTHER" id="PTHR11364:SF27">
    <property type="entry name" value="SULFURTRANSFERASE"/>
    <property type="match status" value="1"/>
</dbReference>
<evidence type="ECO:0000256" key="1">
    <source>
        <dbReference type="ARBA" id="ARBA00022679"/>
    </source>
</evidence>
<accession>A0A6N7XES4</accession>
<evidence type="ECO:0000313" key="5">
    <source>
        <dbReference type="Proteomes" id="UP000469523"/>
    </source>
</evidence>
<dbReference type="GO" id="GO:0004792">
    <property type="term" value="F:thiosulfate-cyanide sulfurtransferase activity"/>
    <property type="evidence" value="ECO:0007669"/>
    <property type="project" value="TreeGrafter"/>
</dbReference>
<evidence type="ECO:0000256" key="2">
    <source>
        <dbReference type="ARBA" id="ARBA00022737"/>
    </source>
</evidence>
<dbReference type="EMBL" id="VUNQ01000004">
    <property type="protein sequence ID" value="MSU00489.1"/>
    <property type="molecule type" value="Genomic_DNA"/>
</dbReference>
<dbReference type="SMART" id="SM00450">
    <property type="entry name" value="RHOD"/>
    <property type="match status" value="2"/>
</dbReference>
<dbReference type="PANTHER" id="PTHR11364">
    <property type="entry name" value="THIOSULFATE SULFERTANSFERASE"/>
    <property type="match status" value="1"/>
</dbReference>
<feature type="domain" description="Rhodanese" evidence="3">
    <location>
        <begin position="15"/>
        <end position="134"/>
    </location>
</feature>
<dbReference type="Pfam" id="PF00581">
    <property type="entry name" value="Rhodanese"/>
    <property type="match status" value="2"/>
</dbReference>
<sequence length="276" mass="31528">MKNIISQEWLKDNISKEDLIILDTRAELNDPNYGLNEYEKGHIKGAHFVPMEEITTGELREHGGRHPLPDMNEFIENMKSFGIKDDSTVIIYDDGDLAMAGRLWWILKYSGKHQVYILEGGIKSWVENGMEVTTEIPKVKKSDILTLNLDSSMEVDIDYVKEAIGNKDVVIIDSRAYERYIGEVEPLDKIPGHIPNALNYPWMNLVENGLKSKEELEEYFKPLKDYREVIVHCGSGITGTVNLMFMEEIGLKPKFYVGGYSDWVSYGDNEVVEGDK</sequence>
<dbReference type="CDD" id="cd01448">
    <property type="entry name" value="TST_Repeat_1"/>
    <property type="match status" value="1"/>
</dbReference>
<proteinExistence type="predicted"/>
<dbReference type="PROSITE" id="PS50206">
    <property type="entry name" value="RHODANESE_3"/>
    <property type="match status" value="2"/>
</dbReference>
<keyword evidence="1 4" id="KW-0808">Transferase</keyword>
<dbReference type="AlphaFoldDB" id="A0A6N7XES4"/>
<gene>
    <name evidence="4" type="ORF">FYJ83_03285</name>
</gene>
<comment type="caution">
    <text evidence="4">The sequence shown here is derived from an EMBL/GenBank/DDBJ whole genome shotgun (WGS) entry which is preliminary data.</text>
</comment>
<protein>
    <submittedName>
        <fullName evidence="4">Sulfurtransferase</fullName>
    </submittedName>
</protein>